<keyword evidence="1" id="KW-1133">Transmembrane helix</keyword>
<feature type="transmembrane region" description="Helical" evidence="1">
    <location>
        <begin position="9"/>
        <end position="29"/>
    </location>
</feature>
<evidence type="ECO:0000256" key="1">
    <source>
        <dbReference type="SAM" id="Phobius"/>
    </source>
</evidence>
<evidence type="ECO:0000313" key="2">
    <source>
        <dbReference type="EMBL" id="AEA42693.1"/>
    </source>
</evidence>
<dbReference type="EMBL" id="CP002542">
    <property type="protein sequence ID" value="AEA42693.1"/>
    <property type="molecule type" value="Genomic_DNA"/>
</dbReference>
<accession>F2IHD8</accession>
<dbReference type="Proteomes" id="UP000007463">
    <property type="component" value="Chromosome"/>
</dbReference>
<dbReference type="KEGG" id="fte:Fluta_0689"/>
<dbReference type="AlphaFoldDB" id="F2IHD8"/>
<sequence>MDKRKIQTSYFLLGLLGFVLFNYPIIHLMEGKVWLGIPALLIYFSGVVLCISVVGFLIAKRIKE</sequence>
<organism evidence="2 3">
    <name type="scientific">Fluviicola taffensis (strain DSM 16823 / NCIMB 13979 / RW262)</name>
    <dbReference type="NCBI Taxonomy" id="755732"/>
    <lineage>
        <taxon>Bacteria</taxon>
        <taxon>Pseudomonadati</taxon>
        <taxon>Bacteroidota</taxon>
        <taxon>Flavobacteriia</taxon>
        <taxon>Flavobacteriales</taxon>
        <taxon>Crocinitomicaceae</taxon>
        <taxon>Fluviicola</taxon>
    </lineage>
</organism>
<keyword evidence="1" id="KW-0472">Membrane</keyword>
<protein>
    <submittedName>
        <fullName evidence="2">Uncharacterized protein</fullName>
    </submittedName>
</protein>
<dbReference type="STRING" id="755732.Fluta_0689"/>
<dbReference type="RefSeq" id="WP_013685465.1">
    <property type="nucleotide sequence ID" value="NC_015321.1"/>
</dbReference>
<proteinExistence type="predicted"/>
<name>F2IHD8_FLUTR</name>
<keyword evidence="1" id="KW-0812">Transmembrane</keyword>
<reference evidence="2 3" key="1">
    <citation type="journal article" date="2011" name="Stand. Genomic Sci.">
        <title>Complete genome sequence of the gliding freshwater bacterium Fluviicola taffensis type strain (RW262).</title>
        <authorList>
            <person name="Woyke T."/>
            <person name="Chertkov O."/>
            <person name="Lapidus A."/>
            <person name="Nolan M."/>
            <person name="Lucas S."/>
            <person name="Del Rio T.G."/>
            <person name="Tice H."/>
            <person name="Cheng J.F."/>
            <person name="Tapia R."/>
            <person name="Han C."/>
            <person name="Goodwin L."/>
            <person name="Pitluck S."/>
            <person name="Liolios K."/>
            <person name="Pagani I."/>
            <person name="Ivanova N."/>
            <person name="Huntemann M."/>
            <person name="Mavromatis K."/>
            <person name="Mikhailova N."/>
            <person name="Pati A."/>
            <person name="Chen A."/>
            <person name="Palaniappan K."/>
            <person name="Land M."/>
            <person name="Hauser L."/>
            <person name="Brambilla E.M."/>
            <person name="Rohde M."/>
            <person name="Mwirichia R."/>
            <person name="Sikorski J."/>
            <person name="Tindall B.J."/>
            <person name="Goker M."/>
            <person name="Bristow J."/>
            <person name="Eisen J.A."/>
            <person name="Markowitz V."/>
            <person name="Hugenholtz P."/>
            <person name="Klenk H.P."/>
            <person name="Kyrpides N.C."/>
        </authorList>
    </citation>
    <scope>NUCLEOTIDE SEQUENCE [LARGE SCALE GENOMIC DNA]</scope>
    <source>
        <strain evidence="3">DSM 16823 / RW262 / RW262</strain>
    </source>
</reference>
<dbReference type="HOGENOM" id="CLU_2861203_0_0_10"/>
<reference evidence="3" key="2">
    <citation type="submission" date="2011-02" db="EMBL/GenBank/DDBJ databases">
        <title>The complete genome of Fluviicola taffensis DSM 16823.</title>
        <authorList>
            <consortium name="US DOE Joint Genome Institute (JGI-PGF)"/>
            <person name="Lucas S."/>
            <person name="Copeland A."/>
            <person name="Lapidus A."/>
            <person name="Bruce D."/>
            <person name="Goodwin L."/>
            <person name="Pitluck S."/>
            <person name="Kyrpides N."/>
            <person name="Mavromatis K."/>
            <person name="Ivanova N."/>
            <person name="Mikhailova N."/>
            <person name="Pagani I."/>
            <person name="Chertkov O."/>
            <person name="Detter J.C."/>
            <person name="Han C."/>
            <person name="Tapia R."/>
            <person name="Land M."/>
            <person name="Hauser L."/>
            <person name="Markowitz V."/>
            <person name="Cheng J.-F."/>
            <person name="Hugenholtz P."/>
            <person name="Woyke T."/>
            <person name="Wu D."/>
            <person name="Tindall B."/>
            <person name="Pomrenke H.G."/>
            <person name="Brambilla E."/>
            <person name="Klenk H.-P."/>
            <person name="Eisen J.A."/>
        </authorList>
    </citation>
    <scope>NUCLEOTIDE SEQUENCE [LARGE SCALE GENOMIC DNA]</scope>
    <source>
        <strain evidence="3">DSM 16823 / RW262 / RW262</strain>
    </source>
</reference>
<gene>
    <name evidence="2" type="ordered locus">Fluta_0689</name>
</gene>
<feature type="transmembrane region" description="Helical" evidence="1">
    <location>
        <begin position="35"/>
        <end position="59"/>
    </location>
</feature>
<keyword evidence="3" id="KW-1185">Reference proteome</keyword>
<evidence type="ECO:0000313" key="3">
    <source>
        <dbReference type="Proteomes" id="UP000007463"/>
    </source>
</evidence>